<dbReference type="PANTHER" id="PTHR30055">
    <property type="entry name" value="HTH-TYPE TRANSCRIPTIONAL REGULATOR RUTR"/>
    <property type="match status" value="1"/>
</dbReference>
<name>A0ABS6B544_9NOCA</name>
<dbReference type="Pfam" id="PF13305">
    <property type="entry name" value="TetR_C_33"/>
    <property type="match status" value="1"/>
</dbReference>
<keyword evidence="1" id="KW-0805">Transcription regulation</keyword>
<feature type="domain" description="HTH tetR-type" evidence="5">
    <location>
        <begin position="10"/>
        <end position="70"/>
    </location>
</feature>
<evidence type="ECO:0000256" key="1">
    <source>
        <dbReference type="ARBA" id="ARBA00023015"/>
    </source>
</evidence>
<keyword evidence="7" id="KW-1185">Reference proteome</keyword>
<feature type="DNA-binding region" description="H-T-H motif" evidence="4">
    <location>
        <begin position="33"/>
        <end position="52"/>
    </location>
</feature>
<keyword evidence="2 4" id="KW-0238">DNA-binding</keyword>
<dbReference type="InterPro" id="IPR001647">
    <property type="entry name" value="HTH_TetR"/>
</dbReference>
<evidence type="ECO:0000313" key="7">
    <source>
        <dbReference type="Proteomes" id="UP000733379"/>
    </source>
</evidence>
<dbReference type="Gene3D" id="1.10.357.10">
    <property type="entry name" value="Tetracycline Repressor, domain 2"/>
    <property type="match status" value="1"/>
</dbReference>
<dbReference type="PROSITE" id="PS50977">
    <property type="entry name" value="HTH_TETR_2"/>
    <property type="match status" value="1"/>
</dbReference>
<organism evidence="6 7">
    <name type="scientific">Nocardia albiluteola</name>
    <dbReference type="NCBI Taxonomy" id="2842303"/>
    <lineage>
        <taxon>Bacteria</taxon>
        <taxon>Bacillati</taxon>
        <taxon>Actinomycetota</taxon>
        <taxon>Actinomycetes</taxon>
        <taxon>Mycobacteriales</taxon>
        <taxon>Nocardiaceae</taxon>
        <taxon>Nocardia</taxon>
    </lineage>
</organism>
<dbReference type="SUPFAM" id="SSF48498">
    <property type="entry name" value="Tetracyclin repressor-like, C-terminal domain"/>
    <property type="match status" value="1"/>
</dbReference>
<dbReference type="SUPFAM" id="SSF46689">
    <property type="entry name" value="Homeodomain-like"/>
    <property type="match status" value="1"/>
</dbReference>
<evidence type="ECO:0000256" key="2">
    <source>
        <dbReference type="ARBA" id="ARBA00023125"/>
    </source>
</evidence>
<dbReference type="EMBL" id="JAHKNI010000009">
    <property type="protein sequence ID" value="MBU3064890.1"/>
    <property type="molecule type" value="Genomic_DNA"/>
</dbReference>
<dbReference type="Pfam" id="PF00440">
    <property type="entry name" value="TetR_N"/>
    <property type="match status" value="1"/>
</dbReference>
<dbReference type="InterPro" id="IPR009057">
    <property type="entry name" value="Homeodomain-like_sf"/>
</dbReference>
<comment type="caution">
    <text evidence="6">The sequence shown here is derived from an EMBL/GenBank/DDBJ whole genome shotgun (WGS) entry which is preliminary data.</text>
</comment>
<dbReference type="PANTHER" id="PTHR30055:SF220">
    <property type="entry name" value="TETR-FAMILY REGULATORY PROTEIN"/>
    <property type="match status" value="1"/>
</dbReference>
<gene>
    <name evidence="6" type="ORF">KO481_25590</name>
</gene>
<accession>A0ABS6B544</accession>
<protein>
    <submittedName>
        <fullName evidence="6">TetR/AcrR family transcriptional regulator</fullName>
    </submittedName>
</protein>
<dbReference type="PRINTS" id="PR00455">
    <property type="entry name" value="HTHTETR"/>
</dbReference>
<keyword evidence="3" id="KW-0804">Transcription</keyword>
<evidence type="ECO:0000259" key="5">
    <source>
        <dbReference type="PROSITE" id="PS50977"/>
    </source>
</evidence>
<dbReference type="InterPro" id="IPR050109">
    <property type="entry name" value="HTH-type_TetR-like_transc_reg"/>
</dbReference>
<sequence>MPTKDRYHHGDLREELLRVSLRLIDAEGLAAVSLRRVAREAGVSPGAPYHHFADRAALLAALRARGFELLRDELLTARAAADPAAALSAMVDSYVQFAVTNPSYFRLMFRPELVESGKHAEHTVAGDAGDAGDAAFAVLEQAIADAVRAGIVPAENAETLALTYWSLAHGLASLILDGKLGERAAHMGIDTPELAARVTHMLAALVTTDRD</sequence>
<evidence type="ECO:0000256" key="4">
    <source>
        <dbReference type="PROSITE-ProRule" id="PRU00335"/>
    </source>
</evidence>
<dbReference type="RefSeq" id="WP_215920505.1">
    <property type="nucleotide sequence ID" value="NZ_JAHKNI010000009.1"/>
</dbReference>
<evidence type="ECO:0000313" key="6">
    <source>
        <dbReference type="EMBL" id="MBU3064890.1"/>
    </source>
</evidence>
<reference evidence="6 7" key="1">
    <citation type="submission" date="2021-06" db="EMBL/GenBank/DDBJ databases">
        <title>Actinomycetes sequencing.</title>
        <authorList>
            <person name="Shan Q."/>
        </authorList>
    </citation>
    <scope>NUCLEOTIDE SEQUENCE [LARGE SCALE GENOMIC DNA]</scope>
    <source>
        <strain evidence="6 7">NEAU-G5</strain>
    </source>
</reference>
<dbReference type="InterPro" id="IPR036271">
    <property type="entry name" value="Tet_transcr_reg_TetR-rel_C_sf"/>
</dbReference>
<proteinExistence type="predicted"/>
<dbReference type="InterPro" id="IPR025996">
    <property type="entry name" value="MT1864/Rv1816-like_C"/>
</dbReference>
<evidence type="ECO:0000256" key="3">
    <source>
        <dbReference type="ARBA" id="ARBA00023163"/>
    </source>
</evidence>
<dbReference type="Proteomes" id="UP000733379">
    <property type="component" value="Unassembled WGS sequence"/>
</dbReference>